<reference evidence="2" key="3">
    <citation type="submission" date="2025-08" db="UniProtKB">
        <authorList>
            <consortium name="Ensembl"/>
        </authorList>
    </citation>
    <scope>IDENTIFICATION</scope>
    <source>
        <strain evidence="2">HSOK</strain>
    </source>
</reference>
<feature type="transmembrane region" description="Helical" evidence="1">
    <location>
        <begin position="37"/>
        <end position="58"/>
    </location>
</feature>
<reference evidence="2 3" key="2">
    <citation type="submission" date="2017-04" db="EMBL/GenBank/DDBJ databases">
        <title>CpG methylation of centromeres and impact of large insertions on vertebrate speciation.</title>
        <authorList>
            <person name="Ichikawa K."/>
            <person name="Yoshimura J."/>
            <person name="Morishita S."/>
        </authorList>
    </citation>
    <scope>NUCLEOTIDE SEQUENCE</scope>
    <source>
        <strain evidence="2 3">HSOK</strain>
    </source>
</reference>
<keyword evidence="1" id="KW-0812">Transmembrane</keyword>
<dbReference type="Ensembl" id="ENSORLT00015026064.1">
    <property type="protein sequence ID" value="ENSORLP00015017586.1"/>
    <property type="gene ID" value="ENSORLG00015018613.1"/>
</dbReference>
<dbReference type="Proteomes" id="UP000265200">
    <property type="component" value="Chromosome 9"/>
</dbReference>
<feature type="transmembrane region" description="Helical" evidence="1">
    <location>
        <begin position="70"/>
        <end position="93"/>
    </location>
</feature>
<organism evidence="2 3">
    <name type="scientific">Oryzias latipes</name>
    <name type="common">Japanese rice fish</name>
    <name type="synonym">Japanese killifish</name>
    <dbReference type="NCBI Taxonomy" id="8090"/>
    <lineage>
        <taxon>Eukaryota</taxon>
        <taxon>Metazoa</taxon>
        <taxon>Chordata</taxon>
        <taxon>Craniata</taxon>
        <taxon>Vertebrata</taxon>
        <taxon>Euteleostomi</taxon>
        <taxon>Actinopterygii</taxon>
        <taxon>Neopterygii</taxon>
        <taxon>Teleostei</taxon>
        <taxon>Neoteleostei</taxon>
        <taxon>Acanthomorphata</taxon>
        <taxon>Ovalentaria</taxon>
        <taxon>Atherinomorphae</taxon>
        <taxon>Beloniformes</taxon>
        <taxon>Adrianichthyidae</taxon>
        <taxon>Oryziinae</taxon>
        <taxon>Oryzias</taxon>
    </lineage>
</organism>
<keyword evidence="1" id="KW-1133">Transmembrane helix</keyword>
<accession>A0A3P9IBZ7</accession>
<name>A0A3P9IBZ7_ORYLA</name>
<dbReference type="AlphaFoldDB" id="A0A3P9IBZ7"/>
<sequence length="121" mass="13727">MPALTANIKKIKCSFFLFPQTEWLYPLVMLPKKKHSLLNVVCLISFLCFSLLITVTHLDKRKERGACLTGVLSALFALAAFICVKVFGSCFLFRSHRSYLSDEIYIYPLTCFVLLRGIRGG</sequence>
<reference key="1">
    <citation type="journal article" date="2007" name="Nature">
        <title>The medaka draft genome and insights into vertebrate genome evolution.</title>
        <authorList>
            <person name="Kasahara M."/>
            <person name="Naruse K."/>
            <person name="Sasaki S."/>
            <person name="Nakatani Y."/>
            <person name="Qu W."/>
            <person name="Ahsan B."/>
            <person name="Yamada T."/>
            <person name="Nagayasu Y."/>
            <person name="Doi K."/>
            <person name="Kasai Y."/>
            <person name="Jindo T."/>
            <person name="Kobayashi D."/>
            <person name="Shimada A."/>
            <person name="Toyoda A."/>
            <person name="Kuroki Y."/>
            <person name="Fujiyama A."/>
            <person name="Sasaki T."/>
            <person name="Shimizu A."/>
            <person name="Asakawa S."/>
            <person name="Shimizu N."/>
            <person name="Hashimoto S."/>
            <person name="Yang J."/>
            <person name="Lee Y."/>
            <person name="Matsushima K."/>
            <person name="Sugano S."/>
            <person name="Sakaizumi M."/>
            <person name="Narita T."/>
            <person name="Ohishi K."/>
            <person name="Haga S."/>
            <person name="Ohta F."/>
            <person name="Nomoto H."/>
            <person name="Nogata K."/>
            <person name="Morishita T."/>
            <person name="Endo T."/>
            <person name="Shin-I T."/>
            <person name="Takeda H."/>
            <person name="Morishita S."/>
            <person name="Kohara Y."/>
        </authorList>
    </citation>
    <scope>NUCLEOTIDE SEQUENCE [LARGE SCALE GENOMIC DNA]</scope>
    <source>
        <strain>Hd-rR</strain>
    </source>
</reference>
<evidence type="ECO:0000256" key="1">
    <source>
        <dbReference type="SAM" id="Phobius"/>
    </source>
</evidence>
<reference evidence="2" key="4">
    <citation type="submission" date="2025-09" db="UniProtKB">
        <authorList>
            <consortium name="Ensembl"/>
        </authorList>
    </citation>
    <scope>IDENTIFICATION</scope>
    <source>
        <strain evidence="2">HSOK</strain>
    </source>
</reference>
<keyword evidence="1" id="KW-0472">Membrane</keyword>
<protein>
    <submittedName>
        <fullName evidence="2">Uncharacterized protein</fullName>
    </submittedName>
</protein>
<evidence type="ECO:0000313" key="3">
    <source>
        <dbReference type="Proteomes" id="UP000265200"/>
    </source>
</evidence>
<proteinExistence type="predicted"/>
<evidence type="ECO:0000313" key="2">
    <source>
        <dbReference type="Ensembl" id="ENSORLP00015017586.1"/>
    </source>
</evidence>